<name>A0ABM9IVN5_RALPI</name>
<reference evidence="1 2" key="1">
    <citation type="submission" date="2023-07" db="EMBL/GenBank/DDBJ databases">
        <authorList>
            <person name="Peeters C."/>
        </authorList>
    </citation>
    <scope>NUCLEOTIDE SEQUENCE [LARGE SCALE GENOMIC DNA]</scope>
    <source>
        <strain evidence="1 2">R-38712</strain>
    </source>
</reference>
<gene>
    <name evidence="1" type="ORF">R38712_05162</name>
</gene>
<evidence type="ECO:0000313" key="1">
    <source>
        <dbReference type="EMBL" id="CAJ0733067.1"/>
    </source>
</evidence>
<evidence type="ECO:0008006" key="3">
    <source>
        <dbReference type="Google" id="ProtNLM"/>
    </source>
</evidence>
<accession>A0ABM9IVN5</accession>
<dbReference type="EMBL" id="CATWFT010000032">
    <property type="protein sequence ID" value="CAJ0733067.1"/>
    <property type="molecule type" value="Genomic_DNA"/>
</dbReference>
<protein>
    <recommendedName>
        <fullName evidence="3">Transposase</fullName>
    </recommendedName>
</protein>
<keyword evidence="2" id="KW-1185">Reference proteome</keyword>
<evidence type="ECO:0000313" key="2">
    <source>
        <dbReference type="Proteomes" id="UP001189303"/>
    </source>
</evidence>
<proteinExistence type="predicted"/>
<sequence>MGVGDRKGHDMFVAASFAPTAGDKVVAGVHREPARLLDEAAR</sequence>
<organism evidence="1 2">
    <name type="scientific">Ralstonia pickettii</name>
    <name type="common">Burkholderia pickettii</name>
    <dbReference type="NCBI Taxonomy" id="329"/>
    <lineage>
        <taxon>Bacteria</taxon>
        <taxon>Pseudomonadati</taxon>
        <taxon>Pseudomonadota</taxon>
        <taxon>Betaproteobacteria</taxon>
        <taxon>Burkholderiales</taxon>
        <taxon>Burkholderiaceae</taxon>
        <taxon>Ralstonia</taxon>
    </lineage>
</organism>
<comment type="caution">
    <text evidence="1">The sequence shown here is derived from an EMBL/GenBank/DDBJ whole genome shotgun (WGS) entry which is preliminary data.</text>
</comment>
<dbReference type="Proteomes" id="UP001189303">
    <property type="component" value="Unassembled WGS sequence"/>
</dbReference>